<protein>
    <submittedName>
        <fullName evidence="4">Stage III sporulation protein AA</fullName>
    </submittedName>
</protein>
<evidence type="ECO:0000259" key="3">
    <source>
        <dbReference type="SMART" id="SM00382"/>
    </source>
</evidence>
<dbReference type="SMART" id="SM00382">
    <property type="entry name" value="AAA"/>
    <property type="match status" value="1"/>
</dbReference>
<evidence type="ECO:0000256" key="1">
    <source>
        <dbReference type="ARBA" id="ARBA00022741"/>
    </source>
</evidence>
<gene>
    <name evidence="4" type="ORF">EV207_10356</name>
</gene>
<dbReference type="Proteomes" id="UP000295416">
    <property type="component" value="Unassembled WGS sequence"/>
</dbReference>
<dbReference type="InterPro" id="IPR027417">
    <property type="entry name" value="P-loop_NTPase"/>
</dbReference>
<dbReference type="SUPFAM" id="SSF52540">
    <property type="entry name" value="P-loop containing nucleoside triphosphate hydrolases"/>
    <property type="match status" value="1"/>
</dbReference>
<dbReference type="InterPro" id="IPR014217">
    <property type="entry name" value="Spore_III_AA"/>
</dbReference>
<keyword evidence="2" id="KW-0067">ATP-binding</keyword>
<keyword evidence="5" id="KW-1185">Reference proteome</keyword>
<dbReference type="PANTHER" id="PTHR20953:SF3">
    <property type="entry name" value="P-LOOP CONTAINING NUCLEOSIDE TRIPHOSPHATE HYDROLASES SUPERFAMILY PROTEIN"/>
    <property type="match status" value="1"/>
</dbReference>
<evidence type="ECO:0000256" key="2">
    <source>
        <dbReference type="ARBA" id="ARBA00022840"/>
    </source>
</evidence>
<sequence>MKEILRILPASAMGYIQSIPRTEHENIEEIRLRVGRQIEIVMNGRPYPRIQENQDASFSQKDAQSFIHKLSEYSLYALEEELRRGFITISGGHRVGLSGHVVTRGGQVKLIRDISSFNIRIAKQKIGAALPLVPYLFEGGHWYNTLIIGSPQTGKTTLLRDLSRLISSGIPEQSILSKKVGIVDERSEIAGSLRGVPQNELGQRVDVLDACPKAEGMMMLIRSMSPDVLVVDEIGRKEDSDALQEAMNAGVAVMATVHSAGYQQLFKRPTISPLLETGVFERYVELSNRAGQGHNGRINRILDGQGKVVHRTGKMTS</sequence>
<organism evidence="4 5">
    <name type="scientific">Scopulibacillus darangshiensis</name>
    <dbReference type="NCBI Taxonomy" id="442528"/>
    <lineage>
        <taxon>Bacteria</taxon>
        <taxon>Bacillati</taxon>
        <taxon>Bacillota</taxon>
        <taxon>Bacilli</taxon>
        <taxon>Bacillales</taxon>
        <taxon>Sporolactobacillaceae</taxon>
        <taxon>Scopulibacillus</taxon>
    </lineage>
</organism>
<name>A0A4R2P8B5_9BACL</name>
<keyword evidence="1" id="KW-0547">Nucleotide-binding</keyword>
<comment type="caution">
    <text evidence="4">The sequence shown here is derived from an EMBL/GenBank/DDBJ whole genome shotgun (WGS) entry which is preliminary data.</text>
</comment>
<proteinExistence type="predicted"/>
<feature type="domain" description="AAA+ ATPase" evidence="3">
    <location>
        <begin position="141"/>
        <end position="290"/>
    </location>
</feature>
<reference evidence="4 5" key="1">
    <citation type="submission" date="2019-03" db="EMBL/GenBank/DDBJ databases">
        <title>Genomic Encyclopedia of Type Strains, Phase IV (KMG-IV): sequencing the most valuable type-strain genomes for metagenomic binning, comparative biology and taxonomic classification.</title>
        <authorList>
            <person name="Goeker M."/>
        </authorList>
    </citation>
    <scope>NUCLEOTIDE SEQUENCE [LARGE SCALE GENOMIC DNA]</scope>
    <source>
        <strain evidence="4 5">DSM 19377</strain>
    </source>
</reference>
<dbReference type="EMBL" id="SLXK01000003">
    <property type="protein sequence ID" value="TCP31173.1"/>
    <property type="molecule type" value="Genomic_DNA"/>
</dbReference>
<dbReference type="InterPro" id="IPR045735">
    <property type="entry name" value="Spore_III_AA_AAA+_ATPase"/>
</dbReference>
<dbReference type="InterPro" id="IPR003593">
    <property type="entry name" value="AAA+_ATPase"/>
</dbReference>
<dbReference type="GO" id="GO:0005524">
    <property type="term" value="F:ATP binding"/>
    <property type="evidence" value="ECO:0007669"/>
    <property type="project" value="UniProtKB-KW"/>
</dbReference>
<dbReference type="OrthoDB" id="9768243at2"/>
<dbReference type="AlphaFoldDB" id="A0A4R2P8B5"/>
<accession>A0A4R2P8B5</accession>
<evidence type="ECO:0000313" key="4">
    <source>
        <dbReference type="EMBL" id="TCP31173.1"/>
    </source>
</evidence>
<dbReference type="Pfam" id="PF19568">
    <property type="entry name" value="Spore_III_AA"/>
    <property type="match status" value="1"/>
</dbReference>
<evidence type="ECO:0000313" key="5">
    <source>
        <dbReference type="Proteomes" id="UP000295416"/>
    </source>
</evidence>
<dbReference type="Gene3D" id="3.40.50.300">
    <property type="entry name" value="P-loop containing nucleotide triphosphate hydrolases"/>
    <property type="match status" value="1"/>
</dbReference>
<dbReference type="RefSeq" id="WP_132743700.1">
    <property type="nucleotide sequence ID" value="NZ_SLXK01000003.1"/>
</dbReference>
<dbReference type="PANTHER" id="PTHR20953">
    <property type="entry name" value="KINASE-RELATED"/>
    <property type="match status" value="1"/>
</dbReference>
<dbReference type="NCBIfam" id="TIGR02858">
    <property type="entry name" value="spore_III_AA"/>
    <property type="match status" value="1"/>
</dbReference>